<dbReference type="PANTHER" id="PTHR12374">
    <property type="entry name" value="TRANSCRIPTIONAL ADAPTOR 2 ADA2 -RELATED"/>
    <property type="match status" value="1"/>
</dbReference>
<dbReference type="InParanoid" id="H2AVJ5"/>
<dbReference type="HOGENOM" id="CLU_042442_0_0_1"/>
<dbReference type="KEGG" id="kaf:KAFR_0E02420"/>
<dbReference type="GO" id="GO:0003713">
    <property type="term" value="F:transcription coactivator activity"/>
    <property type="evidence" value="ECO:0007669"/>
    <property type="project" value="TreeGrafter"/>
</dbReference>
<dbReference type="GO" id="GO:0006338">
    <property type="term" value="P:chromatin remodeling"/>
    <property type="evidence" value="ECO:0007669"/>
    <property type="project" value="TreeGrafter"/>
</dbReference>
<evidence type="ECO:0000313" key="3">
    <source>
        <dbReference type="EMBL" id="CCF58395.1"/>
    </source>
</evidence>
<dbReference type="AlphaFoldDB" id="H2AVJ5"/>
<dbReference type="STRING" id="1071382.H2AVJ5"/>
<dbReference type="InterPro" id="IPR007526">
    <property type="entry name" value="SWIRM"/>
</dbReference>
<feature type="compositionally biased region" description="Polar residues" evidence="1">
    <location>
        <begin position="41"/>
        <end position="61"/>
    </location>
</feature>
<dbReference type="Gene3D" id="1.10.10.10">
    <property type="entry name" value="Winged helix-like DNA-binding domain superfamily/Winged helix DNA-binding domain"/>
    <property type="match status" value="1"/>
</dbReference>
<reference evidence="3 4" key="1">
    <citation type="journal article" date="2011" name="Proc. Natl. Acad. Sci. U.S.A.">
        <title>Evolutionary erosion of yeast sex chromosomes by mating-type switching accidents.</title>
        <authorList>
            <person name="Gordon J.L."/>
            <person name="Armisen D."/>
            <person name="Proux-Wera E."/>
            <person name="Oheigeartaigh S.S."/>
            <person name="Byrne K.P."/>
            <person name="Wolfe K.H."/>
        </authorList>
    </citation>
    <scope>NUCLEOTIDE SEQUENCE [LARGE SCALE GENOMIC DNA]</scope>
    <source>
        <strain evidence="4">ATCC 22294 / BCRC 22015 / CBS 2517 / CECT 1963 / NBRC 1671 / NRRL Y-8276</strain>
    </source>
</reference>
<accession>H2AVJ5</accession>
<feature type="compositionally biased region" description="Low complexity" evidence="1">
    <location>
        <begin position="72"/>
        <end position="82"/>
    </location>
</feature>
<sequence length="350" mass="40153">MERTPKAEYTQLNRLIAPKSDHVLKLLQDSMQFTHSNSSYHSSQLFAPQPQPIGSSNSITDNRLIPSPPQSPKNNEPSSNSSLDERIEDNSDSIVVKAVWDPELTTRNYRYITHSFLSQYRFQASVMKQKKNHRNSPAGIRKAASLKHASSSSDIEKSYRRTRTITRPTRSLEEHDKSEQDSTRYYSPLLSQRSKSTTSSKQLKKLKPTLSSPLASAKVISNVPQYVPTMSWQKLPDYAPSLDTLPKNNDKCLKVEWKGSSMDLADDPLKEELHPAELLLAQILRLPCDLYLDSKRRFFLEKVHRFKKGLPFRRTDAQKACRIDVNKASRLFAAFEKVGWLQDSHYQKYL</sequence>
<dbReference type="PROSITE" id="PS50934">
    <property type="entry name" value="SWIRM"/>
    <property type="match status" value="1"/>
</dbReference>
<keyword evidence="4" id="KW-1185">Reference proteome</keyword>
<dbReference type="eggNOG" id="ENOG502R6VN">
    <property type="taxonomic scope" value="Eukaryota"/>
</dbReference>
<feature type="compositionally biased region" description="Low complexity" evidence="1">
    <location>
        <begin position="142"/>
        <end position="153"/>
    </location>
</feature>
<dbReference type="GeneID" id="13883053"/>
<dbReference type="PANTHER" id="PTHR12374:SF21">
    <property type="entry name" value="SWIRM DOMAIN-CONTAINING PROTEIN FUN19-RELATED"/>
    <property type="match status" value="1"/>
</dbReference>
<feature type="region of interest" description="Disordered" evidence="1">
    <location>
        <begin position="128"/>
        <end position="205"/>
    </location>
</feature>
<dbReference type="RefSeq" id="XP_003957530.1">
    <property type="nucleotide sequence ID" value="XM_003957481.1"/>
</dbReference>
<proteinExistence type="predicted"/>
<evidence type="ECO:0000313" key="4">
    <source>
        <dbReference type="Proteomes" id="UP000005220"/>
    </source>
</evidence>
<dbReference type="FunCoup" id="H2AVJ5">
    <property type="interactions" value="44"/>
</dbReference>
<dbReference type="GO" id="GO:0006357">
    <property type="term" value="P:regulation of transcription by RNA polymerase II"/>
    <property type="evidence" value="ECO:0007669"/>
    <property type="project" value="TreeGrafter"/>
</dbReference>
<dbReference type="EMBL" id="HE650825">
    <property type="protein sequence ID" value="CCF58395.1"/>
    <property type="molecule type" value="Genomic_DNA"/>
</dbReference>
<feature type="compositionally biased region" description="Basic and acidic residues" evidence="1">
    <location>
        <begin position="170"/>
        <end position="182"/>
    </location>
</feature>
<dbReference type="InterPro" id="IPR036388">
    <property type="entry name" value="WH-like_DNA-bd_sf"/>
</dbReference>
<gene>
    <name evidence="3" type="primary">KAFR0E02420</name>
    <name evidence="3" type="ORF">KAFR_0E02420</name>
</gene>
<name>H2AVJ5_KAZAF</name>
<dbReference type="GO" id="GO:0003682">
    <property type="term" value="F:chromatin binding"/>
    <property type="evidence" value="ECO:0007669"/>
    <property type="project" value="TreeGrafter"/>
</dbReference>
<evidence type="ECO:0000256" key="1">
    <source>
        <dbReference type="SAM" id="MobiDB-lite"/>
    </source>
</evidence>
<dbReference type="GO" id="GO:0070210">
    <property type="term" value="C:Rpd3L-Expanded complex"/>
    <property type="evidence" value="ECO:0007669"/>
    <property type="project" value="TreeGrafter"/>
</dbReference>
<dbReference type="Pfam" id="PF04433">
    <property type="entry name" value="SWIRM"/>
    <property type="match status" value="1"/>
</dbReference>
<evidence type="ECO:0000259" key="2">
    <source>
        <dbReference type="PROSITE" id="PS50934"/>
    </source>
</evidence>
<feature type="region of interest" description="Disordered" evidence="1">
    <location>
        <begin position="41"/>
        <end position="88"/>
    </location>
</feature>
<dbReference type="SUPFAM" id="SSF46689">
    <property type="entry name" value="Homeodomain-like"/>
    <property type="match status" value="1"/>
</dbReference>
<dbReference type="InterPro" id="IPR009057">
    <property type="entry name" value="Homeodomain-like_sf"/>
</dbReference>
<feature type="domain" description="SWIRM" evidence="2">
    <location>
        <begin position="253"/>
        <end position="350"/>
    </location>
</feature>
<dbReference type="Proteomes" id="UP000005220">
    <property type="component" value="Chromosome 5"/>
</dbReference>
<feature type="compositionally biased region" description="Low complexity" evidence="1">
    <location>
        <begin position="189"/>
        <end position="201"/>
    </location>
</feature>
<dbReference type="FunFam" id="1.10.10.10:FF:000087">
    <property type="entry name" value="Transcriptional adapter 2"/>
    <property type="match status" value="1"/>
</dbReference>
<organism evidence="3 4">
    <name type="scientific">Kazachstania africana (strain ATCC 22294 / BCRC 22015 / CBS 2517 / CECT 1963 / NBRC 1671 / NRRL Y-8276)</name>
    <name type="common">Yeast</name>
    <name type="synonym">Kluyveromyces africanus</name>
    <dbReference type="NCBI Taxonomy" id="1071382"/>
    <lineage>
        <taxon>Eukaryota</taxon>
        <taxon>Fungi</taxon>
        <taxon>Dikarya</taxon>
        <taxon>Ascomycota</taxon>
        <taxon>Saccharomycotina</taxon>
        <taxon>Saccharomycetes</taxon>
        <taxon>Saccharomycetales</taxon>
        <taxon>Saccharomycetaceae</taxon>
        <taxon>Kazachstania</taxon>
    </lineage>
</organism>
<dbReference type="OrthoDB" id="5598695at2759"/>
<protein>
    <recommendedName>
        <fullName evidence="2">SWIRM domain-containing protein</fullName>
    </recommendedName>
</protein>